<evidence type="ECO:0000256" key="1">
    <source>
        <dbReference type="ARBA" id="ARBA00006611"/>
    </source>
</evidence>
<dbReference type="GO" id="GO:0016887">
    <property type="term" value="F:ATP hydrolysis activity"/>
    <property type="evidence" value="ECO:0007669"/>
    <property type="project" value="InterPro"/>
</dbReference>
<dbReference type="EMBL" id="JAHEWX010000025">
    <property type="protein sequence ID" value="MBT1543192.1"/>
    <property type="molecule type" value="Genomic_DNA"/>
</dbReference>
<evidence type="ECO:0000313" key="4">
    <source>
        <dbReference type="Proteomes" id="UP000709437"/>
    </source>
</evidence>
<comment type="caution">
    <text evidence="3">The sequence shown here is derived from an EMBL/GenBank/DDBJ whole genome shotgun (WGS) entry which is preliminary data.</text>
</comment>
<dbReference type="InterPro" id="IPR027417">
    <property type="entry name" value="P-loop_NTPase"/>
</dbReference>
<dbReference type="AlphaFoldDB" id="A0A5P8YVK5"/>
<dbReference type="InterPro" id="IPR001482">
    <property type="entry name" value="T2SS/T4SS_dom"/>
</dbReference>
<dbReference type="Pfam" id="PF00437">
    <property type="entry name" value="T2SSE"/>
    <property type="match status" value="1"/>
</dbReference>
<dbReference type="InterPro" id="IPR050921">
    <property type="entry name" value="T4SS_GSP_E_ATPase"/>
</dbReference>
<gene>
    <name evidence="3" type="primary">tadA</name>
    <name evidence="3" type="ORF">KK103_15625</name>
</gene>
<evidence type="ECO:0000313" key="3">
    <source>
        <dbReference type="EMBL" id="MBT1543192.1"/>
    </source>
</evidence>
<dbReference type="Gene3D" id="3.30.450.380">
    <property type="match status" value="1"/>
</dbReference>
<dbReference type="PANTHER" id="PTHR30486">
    <property type="entry name" value="TWITCHING MOTILITY PROTEIN PILT"/>
    <property type="match status" value="1"/>
</dbReference>
<comment type="similarity">
    <text evidence="1">Belongs to the GSP E family.</text>
</comment>
<name>A0A5P8YVK5_9MICO</name>
<dbReference type="Gene3D" id="3.40.50.300">
    <property type="entry name" value="P-loop containing nucleotide triphosphate hydrolases"/>
    <property type="match status" value="1"/>
</dbReference>
<feature type="domain" description="Bacterial type II secretion system protein E" evidence="2">
    <location>
        <begin position="263"/>
        <end position="449"/>
    </location>
</feature>
<dbReference type="PANTHER" id="PTHR30486:SF6">
    <property type="entry name" value="TYPE IV PILUS RETRACTATION ATPASE PILT"/>
    <property type="match status" value="1"/>
</dbReference>
<accession>A0A5P8YVK5</accession>
<protein>
    <submittedName>
        <fullName evidence="3">Flp pilus assembly complex ATPase component TadA</fullName>
    </submittedName>
</protein>
<dbReference type="SUPFAM" id="SSF52540">
    <property type="entry name" value="P-loop containing nucleoside triphosphate hydrolases"/>
    <property type="match status" value="1"/>
</dbReference>
<dbReference type="Proteomes" id="UP000709437">
    <property type="component" value="Unassembled WGS sequence"/>
</dbReference>
<dbReference type="RefSeq" id="WP_128781728.1">
    <property type="nucleotide sequence ID" value="NZ_CP041260.1"/>
</dbReference>
<organism evidence="3 4">
    <name type="scientific">Curtobacterium flaccumfaciens pv. flaccumfaciens</name>
    <dbReference type="NCBI Taxonomy" id="138532"/>
    <lineage>
        <taxon>Bacteria</taxon>
        <taxon>Bacillati</taxon>
        <taxon>Actinomycetota</taxon>
        <taxon>Actinomycetes</taxon>
        <taxon>Micrococcales</taxon>
        <taxon>Microbacteriaceae</taxon>
        <taxon>Curtobacterium</taxon>
    </lineage>
</organism>
<reference evidence="3" key="1">
    <citation type="submission" date="2021-05" db="EMBL/GenBank/DDBJ databases">
        <title>Whole genome sequence of Curtobacterium flaccumfaciens pv. flaccumfaciens strain CFBP 3417.</title>
        <authorList>
            <person name="Osdaghi E."/>
            <person name="Taghouti G."/>
            <person name="Portier P."/>
            <person name="Fazliarab A."/>
            <person name="Taghavi S.M."/>
            <person name="Briand M."/>
            <person name="Le-Saux M."/>
            <person name="Jacques M.-A."/>
        </authorList>
    </citation>
    <scope>NUCLEOTIDE SEQUENCE</scope>
    <source>
        <strain evidence="3">CFBP 3417</strain>
    </source>
</reference>
<evidence type="ECO:0000259" key="2">
    <source>
        <dbReference type="Pfam" id="PF00437"/>
    </source>
</evidence>
<proteinExistence type="inferred from homology"/>
<sequence>MADDSTPQISISERPFLADLAADTNLAPGSPDEPTTARADGRAHLFAAANGARLHLVDPVPASPEQPELPAETTAPVPRRDRARVEVVEVHDEHPTDVDWRLVDEHIKELNLLDSVTRSRAEFDVAIASAGPETEFEEDALAEMRRRTERHLQYEVINRGPDRGWDSGRIERHVQAMFDSAFRYGRFQQYLREPDVEDITVVGYDNVMVTKTDGRRERRRPMAENNDDLLRMVADLAAARGRVFARPNGHIDLDIGGVRFSGTGPAITTAPDLTFRKHNLVDIDLPGMVRLGSLPKPGAGILSAAVAANQCILVAGYPAAGKTTFLRALMSAVDPDEKIATIETERELYLGKNPERHRQVTDLQYLPSAVGTGDLAVPYSLEDAFLQALRVSAQRILFGEIRGPEGPVAIKAMLAGKGSLSTIHARNANDALHRFADVLMSEQSLSSDIVPLRQILRTIQIVVYLDTIPNGDGTRRRIVSEIAEVIPRPGSDDGQTPIASPLIKWNYDRETYEKHRPSPELEQTFRRNGLNPEILWEE</sequence>